<keyword evidence="3" id="KW-1185">Reference proteome</keyword>
<proteinExistence type="predicted"/>
<evidence type="ECO:0000313" key="3">
    <source>
        <dbReference type="Proteomes" id="UP001367508"/>
    </source>
</evidence>
<keyword evidence="1" id="KW-0472">Membrane</keyword>
<protein>
    <submittedName>
        <fullName evidence="2">Uncharacterized protein</fullName>
    </submittedName>
</protein>
<dbReference type="AlphaFoldDB" id="A0AAN9K129"/>
<evidence type="ECO:0000256" key="1">
    <source>
        <dbReference type="SAM" id="Phobius"/>
    </source>
</evidence>
<evidence type="ECO:0000313" key="2">
    <source>
        <dbReference type="EMBL" id="KAK7308051.1"/>
    </source>
</evidence>
<organism evidence="2 3">
    <name type="scientific">Canavalia gladiata</name>
    <name type="common">Sword bean</name>
    <name type="synonym">Dolichos gladiatus</name>
    <dbReference type="NCBI Taxonomy" id="3824"/>
    <lineage>
        <taxon>Eukaryota</taxon>
        <taxon>Viridiplantae</taxon>
        <taxon>Streptophyta</taxon>
        <taxon>Embryophyta</taxon>
        <taxon>Tracheophyta</taxon>
        <taxon>Spermatophyta</taxon>
        <taxon>Magnoliopsida</taxon>
        <taxon>eudicotyledons</taxon>
        <taxon>Gunneridae</taxon>
        <taxon>Pentapetalae</taxon>
        <taxon>rosids</taxon>
        <taxon>fabids</taxon>
        <taxon>Fabales</taxon>
        <taxon>Fabaceae</taxon>
        <taxon>Papilionoideae</taxon>
        <taxon>50 kb inversion clade</taxon>
        <taxon>NPAAA clade</taxon>
        <taxon>indigoferoid/millettioid clade</taxon>
        <taxon>Phaseoleae</taxon>
        <taxon>Canavalia</taxon>
    </lineage>
</organism>
<keyword evidence="1" id="KW-0812">Transmembrane</keyword>
<gene>
    <name evidence="2" type="ORF">VNO77_41642</name>
</gene>
<reference evidence="2 3" key="1">
    <citation type="submission" date="2024-01" db="EMBL/GenBank/DDBJ databases">
        <title>The genomes of 5 underutilized Papilionoideae crops provide insights into root nodulation and disease resistanc.</title>
        <authorList>
            <person name="Jiang F."/>
        </authorList>
    </citation>
    <scope>NUCLEOTIDE SEQUENCE [LARGE SCALE GENOMIC DNA]</scope>
    <source>
        <strain evidence="2">LVBAO_FW01</strain>
        <tissue evidence="2">Leaves</tissue>
    </source>
</reference>
<keyword evidence="1" id="KW-1133">Transmembrane helix</keyword>
<dbReference type="EMBL" id="JAYMYQ010000010">
    <property type="protein sequence ID" value="KAK7308051.1"/>
    <property type="molecule type" value="Genomic_DNA"/>
</dbReference>
<feature type="transmembrane region" description="Helical" evidence="1">
    <location>
        <begin position="37"/>
        <end position="55"/>
    </location>
</feature>
<sequence length="78" mass="8620">MSFSKRESNSSVSGALSDFMLLRVCHTSSLLTSWVRLWMVVSVNFGIFSMIGYKLPPLCAGLVQMLLYEASKENGVVV</sequence>
<dbReference type="Proteomes" id="UP001367508">
    <property type="component" value="Unassembled WGS sequence"/>
</dbReference>
<comment type="caution">
    <text evidence="2">The sequence shown here is derived from an EMBL/GenBank/DDBJ whole genome shotgun (WGS) entry which is preliminary data.</text>
</comment>
<name>A0AAN9K129_CANGL</name>
<accession>A0AAN9K129</accession>